<accession>A0ACC2KU73</accession>
<dbReference type="EMBL" id="CM056819">
    <property type="protein sequence ID" value="KAJ8624362.1"/>
    <property type="molecule type" value="Genomic_DNA"/>
</dbReference>
<evidence type="ECO:0000313" key="1">
    <source>
        <dbReference type="EMBL" id="KAJ8624362.1"/>
    </source>
</evidence>
<protein>
    <submittedName>
        <fullName evidence="1">Uncharacterized protein</fullName>
    </submittedName>
</protein>
<dbReference type="Proteomes" id="UP001234297">
    <property type="component" value="Chromosome 11"/>
</dbReference>
<name>A0ACC2KU73_PERAE</name>
<gene>
    <name evidence="1" type="ORF">MRB53_032892</name>
</gene>
<keyword evidence="2" id="KW-1185">Reference proteome</keyword>
<reference evidence="1 2" key="1">
    <citation type="journal article" date="2022" name="Hortic Res">
        <title>A haplotype resolved chromosomal level avocado genome allows analysis of novel avocado genes.</title>
        <authorList>
            <person name="Nath O."/>
            <person name="Fletcher S.J."/>
            <person name="Hayward A."/>
            <person name="Shaw L.M."/>
            <person name="Masouleh A.K."/>
            <person name="Furtado A."/>
            <person name="Henry R.J."/>
            <person name="Mitter N."/>
        </authorList>
    </citation>
    <scope>NUCLEOTIDE SEQUENCE [LARGE SCALE GENOMIC DNA]</scope>
    <source>
        <strain evidence="2">cv. Hass</strain>
    </source>
</reference>
<sequence>MLSSSRFGEGGLGVILGDGVFGVGVFTVVESLEIFGGDSDEVFGGGMASSSEFFLCSGDITLVPAESKMDPEETYLGRMLVEEITPAVMVLLTPMVEEACQKNGLNFVQMLSPFCLFNKIDVPVRTASDQPYRLQMFKLRLVYASDIRQENVMAANEHLKQVVSNASEEAFSDSQSDSPQTETMLDFAESKPQPSWFQNFNKELLHSLSFSDHEAFDHPVACLLVVSSKDEHPINKFVDLFNTDQLPSLLNEGAMDPKILKYYLLVHDNQDGNSEKATNILAEMRSTFGSSDCGLLCINSVNGVVERTDNLWAPYKNDSSLHSDIGCFLSLDDHNEMKDFMQDLSSKHIIPHMEQKVRVLNQQVSATRRGFRNQIKNLWWRKGKDDTPDAPTGPMYTFSSVESQIRVLGDYAFMLRDYELALSNYRLLSTDYKLDKAWKRYAGVQEMIGLSYFMLDQSRKEAEYCMENAFNTYLKIGSSGKRYATRCGLWWAEMLKAWGLYREAASVYFCISNEEPRLHAAVFLEQSSYCYLFSKPPMLRKYGFHLVLAGSRYDLSDQRKHAIRTYKNALSVYKGSAWNYINDIVHFNIGRWHSFLGVYDVAIKHMLEVLACAHQPLPTQQLFLSEFLHTVQSMGKTYEVHGLQLPVIDMLSLKVIYEDHRTYASSTAVHIKESLWQSLEEDMVPVVPTTRTNWLESLPKSSKKYSDFCICVTGEAIKVHLEFKNPLRTAISLSSVSLVCELSARSTGMQSELGNQSGHDLDGHRSTTDHQDNEELFISNSEQYSSKSSFVLSEIDFALQGGEAMMVELSVTPKMEGILNILGVRWTLSGSVVGYHNFKPDLNRKKHKKGRNLSSSSRCLKFVVIKSLPKLDGCLQHIPKKAYAGDLRLLVLELKNQSKFSVKNLKMKISHPRVLIPGRLKDMDVEFPACLQKQISRDCSDAQTNIVEKPNGLLFSFPEDATIQGGTTFFWPLWLHAGSSGSTSLYLSIYYEMENSSSDMSHRTLRMHYNLEVLPSLDVAVQITPCSSRLQDFLVRMDITNRTNSECFWLRQLSSVGYQWKISSLSPDVSICPSQLLLAGQALSCFFKLKDHVKSVTTEGTDAAPDMDPENDASLGSQGNHESLLDITRSPLTDFHRHERSHFEKSIQNCLSTVDFILLSQPQEDETNIEPRRLLGSPRLYSHHTCLCSIGGVSPILWLMNGPRTVEHDFSVSFCEIRLHMTIRSCSDVAAIVKIHAFDSVETNQELSNGVQSYTSGNQPGWHSISLSNDLKVLTNFQETQSGQPPSQSISSFVWSASSSTQVLLKPMSTAEIPLQICIFSPGTYDLSNYAVHWSLQLSDAEGSSAIGATRQSSGTGPGHPYYLTALQSP</sequence>
<proteinExistence type="predicted"/>
<organism evidence="1 2">
    <name type="scientific">Persea americana</name>
    <name type="common">Avocado</name>
    <dbReference type="NCBI Taxonomy" id="3435"/>
    <lineage>
        <taxon>Eukaryota</taxon>
        <taxon>Viridiplantae</taxon>
        <taxon>Streptophyta</taxon>
        <taxon>Embryophyta</taxon>
        <taxon>Tracheophyta</taxon>
        <taxon>Spermatophyta</taxon>
        <taxon>Magnoliopsida</taxon>
        <taxon>Magnoliidae</taxon>
        <taxon>Laurales</taxon>
        <taxon>Lauraceae</taxon>
        <taxon>Persea</taxon>
    </lineage>
</organism>
<comment type="caution">
    <text evidence="1">The sequence shown here is derived from an EMBL/GenBank/DDBJ whole genome shotgun (WGS) entry which is preliminary data.</text>
</comment>
<evidence type="ECO:0000313" key="2">
    <source>
        <dbReference type="Proteomes" id="UP001234297"/>
    </source>
</evidence>